<feature type="transmembrane region" description="Helical" evidence="9">
    <location>
        <begin position="47"/>
        <end position="63"/>
    </location>
</feature>
<evidence type="ECO:0000256" key="7">
    <source>
        <dbReference type="ARBA" id="ARBA00023136"/>
    </source>
</evidence>
<protein>
    <submittedName>
        <fullName evidence="11">TRAP transporter small permease</fullName>
    </submittedName>
</protein>
<evidence type="ECO:0000256" key="5">
    <source>
        <dbReference type="ARBA" id="ARBA00022692"/>
    </source>
</evidence>
<evidence type="ECO:0000259" key="10">
    <source>
        <dbReference type="Pfam" id="PF04290"/>
    </source>
</evidence>
<evidence type="ECO:0000256" key="1">
    <source>
        <dbReference type="ARBA" id="ARBA00004429"/>
    </source>
</evidence>
<evidence type="ECO:0000256" key="2">
    <source>
        <dbReference type="ARBA" id="ARBA00022448"/>
    </source>
</evidence>
<evidence type="ECO:0000256" key="9">
    <source>
        <dbReference type="SAM" id="Phobius"/>
    </source>
</evidence>
<keyword evidence="7 9" id="KW-0472">Membrane</keyword>
<reference evidence="11 12" key="1">
    <citation type="submission" date="2024-09" db="EMBL/GenBank/DDBJ databases">
        <authorList>
            <person name="Sun Q."/>
            <person name="Mori K."/>
        </authorList>
    </citation>
    <scope>NUCLEOTIDE SEQUENCE [LARGE SCALE GENOMIC DNA]</scope>
    <source>
        <strain evidence="11 12">NCAIM B.02610</strain>
    </source>
</reference>
<proteinExistence type="inferred from homology"/>
<dbReference type="RefSeq" id="WP_390183976.1">
    <property type="nucleotide sequence ID" value="NZ_JAXBLX010000085.1"/>
</dbReference>
<evidence type="ECO:0000313" key="11">
    <source>
        <dbReference type="EMBL" id="MFC0472239.1"/>
    </source>
</evidence>
<organism evidence="11 12">
    <name type="scientific">Halalkalibacter kiskunsagensis</name>
    <dbReference type="NCBI Taxonomy" id="1548599"/>
    <lineage>
        <taxon>Bacteria</taxon>
        <taxon>Bacillati</taxon>
        <taxon>Bacillota</taxon>
        <taxon>Bacilli</taxon>
        <taxon>Bacillales</taxon>
        <taxon>Bacillaceae</taxon>
        <taxon>Halalkalibacter</taxon>
    </lineage>
</organism>
<evidence type="ECO:0000256" key="6">
    <source>
        <dbReference type="ARBA" id="ARBA00022989"/>
    </source>
</evidence>
<evidence type="ECO:0000256" key="8">
    <source>
        <dbReference type="ARBA" id="ARBA00038436"/>
    </source>
</evidence>
<evidence type="ECO:0000256" key="4">
    <source>
        <dbReference type="ARBA" id="ARBA00022519"/>
    </source>
</evidence>
<comment type="caution">
    <text evidence="11">The sequence shown here is derived from an EMBL/GenBank/DDBJ whole genome shotgun (WGS) entry which is preliminary data.</text>
</comment>
<feature type="transmembrane region" description="Helical" evidence="9">
    <location>
        <begin position="125"/>
        <end position="146"/>
    </location>
</feature>
<feature type="transmembrane region" description="Helical" evidence="9">
    <location>
        <begin position="84"/>
        <end position="105"/>
    </location>
</feature>
<keyword evidence="12" id="KW-1185">Reference proteome</keyword>
<dbReference type="PANTHER" id="PTHR35011:SF2">
    <property type="entry name" value="2,3-DIKETO-L-GULONATE TRAP TRANSPORTER SMALL PERMEASE PROTEIN YIAM"/>
    <property type="match status" value="1"/>
</dbReference>
<keyword evidence="3" id="KW-1003">Cell membrane</keyword>
<comment type="subcellular location">
    <subcellularLocation>
        <location evidence="1">Cell inner membrane</location>
        <topology evidence="1">Multi-pass membrane protein</topology>
    </subcellularLocation>
</comment>
<gene>
    <name evidence="11" type="ORF">ACFFHM_17490</name>
</gene>
<evidence type="ECO:0000313" key="12">
    <source>
        <dbReference type="Proteomes" id="UP001589838"/>
    </source>
</evidence>
<keyword evidence="2" id="KW-0813">Transport</keyword>
<keyword evidence="5 9" id="KW-0812">Transmembrane</keyword>
<name>A0ABV6KG15_9BACI</name>
<dbReference type="Proteomes" id="UP001589838">
    <property type="component" value="Unassembled WGS sequence"/>
</dbReference>
<evidence type="ECO:0000256" key="3">
    <source>
        <dbReference type="ARBA" id="ARBA00022475"/>
    </source>
</evidence>
<keyword evidence="4" id="KW-0997">Cell inner membrane</keyword>
<sequence length="158" mass="18195">MRSTKLLDRTLETATILTFAALIIVVVIQIVSRYLPYSFVWTEELSRFLFLYAISFGAPLALRDKEFINVDLLLIFLPKRIREIYEGFVYLLIVLLCAVVTYWGYKFILIGRGQTSATMTIDMSIIHACIAISMLFIGIYAFLHMIDYFKGLQRGSEN</sequence>
<dbReference type="Pfam" id="PF04290">
    <property type="entry name" value="DctQ"/>
    <property type="match status" value="1"/>
</dbReference>
<dbReference type="InterPro" id="IPR007387">
    <property type="entry name" value="TRAP_DctQ"/>
</dbReference>
<feature type="domain" description="Tripartite ATP-independent periplasmic transporters DctQ component" evidence="10">
    <location>
        <begin position="22"/>
        <end position="148"/>
    </location>
</feature>
<comment type="similarity">
    <text evidence="8">Belongs to the TRAP transporter small permease family.</text>
</comment>
<accession>A0ABV6KG15</accession>
<feature type="transmembrane region" description="Helical" evidence="9">
    <location>
        <begin position="12"/>
        <end position="35"/>
    </location>
</feature>
<dbReference type="PANTHER" id="PTHR35011">
    <property type="entry name" value="2,3-DIKETO-L-GULONATE TRAP TRANSPORTER SMALL PERMEASE PROTEIN YIAM"/>
    <property type="match status" value="1"/>
</dbReference>
<keyword evidence="6 9" id="KW-1133">Transmembrane helix</keyword>
<dbReference type="InterPro" id="IPR055348">
    <property type="entry name" value="DctQ"/>
</dbReference>
<dbReference type="EMBL" id="JBHLUX010000063">
    <property type="protein sequence ID" value="MFC0472239.1"/>
    <property type="molecule type" value="Genomic_DNA"/>
</dbReference>